<proteinExistence type="predicted"/>
<dbReference type="SUPFAM" id="SSF56219">
    <property type="entry name" value="DNase I-like"/>
    <property type="match status" value="1"/>
</dbReference>
<name>A0A8T0VCP1_PANVG</name>
<evidence type="ECO:0000313" key="2">
    <source>
        <dbReference type="Proteomes" id="UP000823388"/>
    </source>
</evidence>
<evidence type="ECO:0000313" key="1">
    <source>
        <dbReference type="EMBL" id="KAG2631064.1"/>
    </source>
</evidence>
<dbReference type="Proteomes" id="UP000823388">
    <property type="component" value="Chromosome 3K"/>
</dbReference>
<keyword evidence="2" id="KW-1185">Reference proteome</keyword>
<comment type="caution">
    <text evidence="1">The sequence shown here is derived from an EMBL/GenBank/DDBJ whole genome shotgun (WGS) entry which is preliminary data.</text>
</comment>
<dbReference type="InterPro" id="IPR036691">
    <property type="entry name" value="Endo/exonu/phosph_ase_sf"/>
</dbReference>
<sequence length="160" mass="18004">MLQKAMDLKSYKNLGTSKKQGNSFAVLYNEHLMHVAKSAHISLGADIQHMTDNIDIMKSEEVKKCDNFIIDFPEIALPVNLECELDYSNVCSNKPTSLGPEHTQCSQMKADKTWSQVVQGAMWNVRGLNKSGRSECIKNFIDTNKLDFVGLQETKKATFD</sequence>
<dbReference type="AlphaFoldDB" id="A0A8T0VCP1"/>
<dbReference type="Gene3D" id="3.60.10.10">
    <property type="entry name" value="Endonuclease/exonuclease/phosphatase"/>
    <property type="match status" value="1"/>
</dbReference>
<organism evidence="1 2">
    <name type="scientific">Panicum virgatum</name>
    <name type="common">Blackwell switchgrass</name>
    <dbReference type="NCBI Taxonomy" id="38727"/>
    <lineage>
        <taxon>Eukaryota</taxon>
        <taxon>Viridiplantae</taxon>
        <taxon>Streptophyta</taxon>
        <taxon>Embryophyta</taxon>
        <taxon>Tracheophyta</taxon>
        <taxon>Spermatophyta</taxon>
        <taxon>Magnoliopsida</taxon>
        <taxon>Liliopsida</taxon>
        <taxon>Poales</taxon>
        <taxon>Poaceae</taxon>
        <taxon>PACMAD clade</taxon>
        <taxon>Panicoideae</taxon>
        <taxon>Panicodae</taxon>
        <taxon>Paniceae</taxon>
        <taxon>Panicinae</taxon>
        <taxon>Panicum</taxon>
        <taxon>Panicum sect. Hiantes</taxon>
    </lineage>
</organism>
<feature type="non-terminal residue" evidence="1">
    <location>
        <position position="160"/>
    </location>
</feature>
<gene>
    <name evidence="1" type="ORF">PVAP13_3KG570666</name>
</gene>
<dbReference type="EMBL" id="CM029041">
    <property type="protein sequence ID" value="KAG2631064.1"/>
    <property type="molecule type" value="Genomic_DNA"/>
</dbReference>
<protein>
    <submittedName>
        <fullName evidence="1">Uncharacterized protein</fullName>
    </submittedName>
</protein>
<accession>A0A8T0VCP1</accession>
<reference evidence="1" key="1">
    <citation type="submission" date="2020-05" db="EMBL/GenBank/DDBJ databases">
        <title>WGS assembly of Panicum virgatum.</title>
        <authorList>
            <person name="Lovell J.T."/>
            <person name="Jenkins J."/>
            <person name="Shu S."/>
            <person name="Juenger T.E."/>
            <person name="Schmutz J."/>
        </authorList>
    </citation>
    <scope>NUCLEOTIDE SEQUENCE</scope>
    <source>
        <strain evidence="1">AP13</strain>
    </source>
</reference>